<keyword evidence="3" id="KW-1185">Reference proteome</keyword>
<comment type="caution">
    <text evidence="2">The sequence shown here is derived from an EMBL/GenBank/DDBJ whole genome shotgun (WGS) entry which is preliminary data.</text>
</comment>
<name>G4T7Z3_SERID</name>
<feature type="region of interest" description="Disordered" evidence="1">
    <location>
        <begin position="1"/>
        <end position="25"/>
    </location>
</feature>
<feature type="region of interest" description="Disordered" evidence="1">
    <location>
        <begin position="80"/>
        <end position="101"/>
    </location>
</feature>
<feature type="compositionally biased region" description="Basic residues" evidence="1">
    <location>
        <begin position="90"/>
        <end position="101"/>
    </location>
</feature>
<evidence type="ECO:0000256" key="1">
    <source>
        <dbReference type="SAM" id="MobiDB-lite"/>
    </source>
</evidence>
<dbReference type="OrthoDB" id="3353448at2759"/>
<dbReference type="Pfam" id="PF10346">
    <property type="entry name" value="Con-6"/>
    <property type="match status" value="1"/>
</dbReference>
<evidence type="ECO:0000313" key="3">
    <source>
        <dbReference type="Proteomes" id="UP000007148"/>
    </source>
</evidence>
<sequence>MFGFGSRRTHRATTTTEPHTAGRPRRHFFRKRVNPDQRAAGLKAALANPNTTREGRQEAKMELHSMGRSAHVPLSTRIKRTLGIRSTPRAQRKRAARRQRL</sequence>
<dbReference type="eggNOG" id="ENOG502TE80">
    <property type="taxonomic scope" value="Eukaryota"/>
</dbReference>
<dbReference type="InterPro" id="IPR018824">
    <property type="entry name" value="Conidiation-specific_6"/>
</dbReference>
<gene>
    <name evidence="2" type="ORF">PIIN_01276</name>
</gene>
<proteinExistence type="predicted"/>
<feature type="compositionally biased region" description="Low complexity" evidence="1">
    <location>
        <begin position="12"/>
        <end position="21"/>
    </location>
</feature>
<dbReference type="InParanoid" id="G4T7Z3"/>
<organism evidence="2 3">
    <name type="scientific">Serendipita indica (strain DSM 11827)</name>
    <name type="common">Root endophyte fungus</name>
    <name type="synonym">Piriformospora indica</name>
    <dbReference type="NCBI Taxonomy" id="1109443"/>
    <lineage>
        <taxon>Eukaryota</taxon>
        <taxon>Fungi</taxon>
        <taxon>Dikarya</taxon>
        <taxon>Basidiomycota</taxon>
        <taxon>Agaricomycotina</taxon>
        <taxon>Agaricomycetes</taxon>
        <taxon>Sebacinales</taxon>
        <taxon>Serendipitaceae</taxon>
        <taxon>Serendipita</taxon>
    </lineage>
</organism>
<evidence type="ECO:0000313" key="2">
    <source>
        <dbReference type="EMBL" id="CCA67445.1"/>
    </source>
</evidence>
<dbReference type="AlphaFoldDB" id="G4T7Z3"/>
<dbReference type="EMBL" id="CAFZ01000014">
    <property type="protein sequence ID" value="CCA67445.1"/>
    <property type="molecule type" value="Genomic_DNA"/>
</dbReference>
<dbReference type="HOGENOM" id="CLU_160876_0_0_1"/>
<reference evidence="2 3" key="1">
    <citation type="journal article" date="2011" name="PLoS Pathog.">
        <title>Endophytic Life Strategies Decoded by Genome and Transcriptome Analyses of the Mutualistic Root Symbiont Piriformospora indica.</title>
        <authorList>
            <person name="Zuccaro A."/>
            <person name="Lahrmann U."/>
            <person name="Guldener U."/>
            <person name="Langen G."/>
            <person name="Pfiffi S."/>
            <person name="Biedenkopf D."/>
            <person name="Wong P."/>
            <person name="Samans B."/>
            <person name="Grimm C."/>
            <person name="Basiewicz M."/>
            <person name="Murat C."/>
            <person name="Martin F."/>
            <person name="Kogel K.H."/>
        </authorList>
    </citation>
    <scope>NUCLEOTIDE SEQUENCE [LARGE SCALE GENOMIC DNA]</scope>
    <source>
        <strain evidence="2 3">DSM 11827</strain>
    </source>
</reference>
<protein>
    <submittedName>
        <fullName evidence="2">Uncharacterized protein</fullName>
    </submittedName>
</protein>
<accession>G4T7Z3</accession>
<dbReference type="Proteomes" id="UP000007148">
    <property type="component" value="Unassembled WGS sequence"/>
</dbReference>